<reference evidence="3 4" key="1">
    <citation type="submission" date="2024-06" db="EMBL/GenBank/DDBJ databases">
        <title>The Natural Products Discovery Center: Release of the First 8490 Sequenced Strains for Exploring Actinobacteria Biosynthetic Diversity.</title>
        <authorList>
            <person name="Kalkreuter E."/>
            <person name="Kautsar S.A."/>
            <person name="Yang D."/>
            <person name="Bader C.D."/>
            <person name="Teijaro C.N."/>
            <person name="Fluegel L."/>
            <person name="Davis C.M."/>
            <person name="Simpson J.R."/>
            <person name="Lauterbach L."/>
            <person name="Steele A.D."/>
            <person name="Gui C."/>
            <person name="Meng S."/>
            <person name="Li G."/>
            <person name="Viehrig K."/>
            <person name="Ye F."/>
            <person name="Su P."/>
            <person name="Kiefer A.F."/>
            <person name="Nichols A."/>
            <person name="Cepeda A.J."/>
            <person name="Yan W."/>
            <person name="Fan B."/>
            <person name="Jiang Y."/>
            <person name="Adhikari A."/>
            <person name="Zheng C.-J."/>
            <person name="Schuster L."/>
            <person name="Cowan T.M."/>
            <person name="Smanski M.J."/>
            <person name="Chevrette M.G."/>
            <person name="De Carvalho L.P.S."/>
            <person name="Shen B."/>
        </authorList>
    </citation>
    <scope>NUCLEOTIDE SEQUENCE [LARGE SCALE GENOMIC DNA]</scope>
    <source>
        <strain evidence="3 4">NPDC048117</strain>
    </source>
</reference>
<proteinExistence type="predicted"/>
<evidence type="ECO:0000256" key="2">
    <source>
        <dbReference type="SAM" id="Phobius"/>
    </source>
</evidence>
<gene>
    <name evidence="3" type="ORF">AB0D95_01145</name>
</gene>
<evidence type="ECO:0000256" key="1">
    <source>
        <dbReference type="SAM" id="MobiDB-lite"/>
    </source>
</evidence>
<feature type="transmembrane region" description="Helical" evidence="2">
    <location>
        <begin position="21"/>
        <end position="40"/>
    </location>
</feature>
<name>A0ABV3EI89_9ACTN</name>
<keyword evidence="2" id="KW-0812">Transmembrane</keyword>
<keyword evidence="2" id="KW-1133">Transmembrane helix</keyword>
<organism evidence="3 4">
    <name type="scientific">Streptomyces chilikensis</name>
    <dbReference type="NCBI Taxonomy" id="1194079"/>
    <lineage>
        <taxon>Bacteria</taxon>
        <taxon>Bacillati</taxon>
        <taxon>Actinomycetota</taxon>
        <taxon>Actinomycetes</taxon>
        <taxon>Kitasatosporales</taxon>
        <taxon>Streptomycetaceae</taxon>
        <taxon>Streptomyces</taxon>
    </lineage>
</organism>
<keyword evidence="4" id="KW-1185">Reference proteome</keyword>
<evidence type="ECO:0000313" key="4">
    <source>
        <dbReference type="Proteomes" id="UP001551584"/>
    </source>
</evidence>
<evidence type="ECO:0000313" key="3">
    <source>
        <dbReference type="EMBL" id="MEU9575904.1"/>
    </source>
</evidence>
<dbReference type="RefSeq" id="WP_359267892.1">
    <property type="nucleotide sequence ID" value="NZ_JBEZNA010000001.1"/>
</dbReference>
<feature type="compositionally biased region" description="Basic and acidic residues" evidence="1">
    <location>
        <begin position="102"/>
        <end position="125"/>
    </location>
</feature>
<dbReference type="InterPro" id="IPR046657">
    <property type="entry name" value="DUF6766"/>
</dbReference>
<dbReference type="Proteomes" id="UP001551584">
    <property type="component" value="Unassembled WGS sequence"/>
</dbReference>
<keyword evidence="2" id="KW-0472">Membrane</keyword>
<dbReference type="EMBL" id="JBEZNA010000001">
    <property type="protein sequence ID" value="MEU9575904.1"/>
    <property type="molecule type" value="Genomic_DNA"/>
</dbReference>
<accession>A0ABV3EI89</accession>
<feature type="region of interest" description="Disordered" evidence="1">
    <location>
        <begin position="102"/>
        <end position="127"/>
    </location>
</feature>
<protein>
    <submittedName>
        <fullName evidence="3">DUF6766 family protein</fullName>
    </submittedName>
</protein>
<comment type="caution">
    <text evidence="3">The sequence shown here is derived from an EMBL/GenBank/DDBJ whole genome shotgun (WGS) entry which is preliminary data.</text>
</comment>
<sequence>MTPADGDGRAGRAGRFLRENSLGLVFLLGFLATLAGQLLAGRAELNNDLVSEGLPPVGLLAYATSSDFAVDVTENWQSEYLQFFLYIFGTVWLLQRGSPESKEIGRAGTESDREQRTGGHARADSPRWASAPGWRGVLFSRSLGLVMGGIFLLSWLAQSVTGTAAYNEERLRSLEGPVGWGGYVTSADFWSRTLQNWQSELLAVASMAVLSIYLRQRGSPESKPVGAPHSATGVVG</sequence>
<dbReference type="Pfam" id="PF20554">
    <property type="entry name" value="DUF6766"/>
    <property type="match status" value="1"/>
</dbReference>